<feature type="transmembrane region" description="Helical" evidence="13">
    <location>
        <begin position="241"/>
        <end position="266"/>
    </location>
</feature>
<keyword evidence="5 13" id="KW-0589">Pheromone response</keyword>
<evidence type="ECO:0000256" key="5">
    <source>
        <dbReference type="ARBA" id="ARBA00022507"/>
    </source>
</evidence>
<comment type="function">
    <text evidence="1">Putative pheromone receptor.</text>
</comment>
<dbReference type="PANTHER" id="PTHR24062">
    <property type="entry name" value="VOMERONASAL TYPE-1 RECEPTOR"/>
    <property type="match status" value="1"/>
</dbReference>
<evidence type="ECO:0000256" key="11">
    <source>
        <dbReference type="ARBA" id="ARBA00023180"/>
    </source>
</evidence>
<dbReference type="InterPro" id="IPR004072">
    <property type="entry name" value="Vmron_rcpt_1"/>
</dbReference>
<dbReference type="GO" id="GO:0016503">
    <property type="term" value="F:pheromone receptor activity"/>
    <property type="evidence" value="ECO:0007669"/>
    <property type="project" value="InterPro"/>
</dbReference>
<evidence type="ECO:0000256" key="8">
    <source>
        <dbReference type="ARBA" id="ARBA00023040"/>
    </source>
</evidence>
<dbReference type="InterPro" id="IPR017452">
    <property type="entry name" value="GPCR_Rhodpsn_7TM"/>
</dbReference>
<sequence>VLNHRMDFGKLVIRIIFFSQTNIGILGNFSLIFYYLVLYYREHTLKPIELILMHLMAANALVILSAGVPQTMAVWGLKHFLNDFGCKLLLYIHGFSRSVSICTICFLSVFQAMTISLRKSCWKDHKVKDAKYVGSFISLLWVFYMLTNLIFFVYPFIKMNNENVTRKRDFGYCYMEVWDEISDSLYAALVMCPEVFFSGLIAWSSGSMIVFLYRHKQKIQHIRSFHISYRNSHESRATQNILVLVSTFLAFYTLSTILRGCIALLYNQSWWLVNITRLTSLCFPCFGPFVFISHYSIVSRLSLARVRKRKMIS</sequence>
<keyword evidence="7 13" id="KW-1133">Transmembrane helix</keyword>
<feature type="transmembrane region" description="Helical" evidence="13">
    <location>
        <begin position="12"/>
        <end position="38"/>
    </location>
</feature>
<protein>
    <recommendedName>
        <fullName evidence="13">Vomeronasal type-1 receptor</fullName>
    </recommendedName>
</protein>
<evidence type="ECO:0000256" key="2">
    <source>
        <dbReference type="ARBA" id="ARBA00004651"/>
    </source>
</evidence>
<evidence type="ECO:0000256" key="1">
    <source>
        <dbReference type="ARBA" id="ARBA00003878"/>
    </source>
</evidence>
<comment type="similarity">
    <text evidence="3 13">Belongs to the G-protein coupled receptor 1 family.</text>
</comment>
<dbReference type="GO" id="GO:0005886">
    <property type="term" value="C:plasma membrane"/>
    <property type="evidence" value="ECO:0007669"/>
    <property type="project" value="UniProtKB-SubCell"/>
</dbReference>
<keyword evidence="8 13" id="KW-0297">G-protein coupled receptor</keyword>
<evidence type="ECO:0000313" key="15">
    <source>
        <dbReference type="Ensembl" id="ENSPEMP00000029409.1"/>
    </source>
</evidence>
<keyword evidence="10 13" id="KW-0675">Receptor</keyword>
<evidence type="ECO:0000256" key="9">
    <source>
        <dbReference type="ARBA" id="ARBA00023136"/>
    </source>
</evidence>
<dbReference type="AlphaFoldDB" id="A0A8C8UBB2"/>
<organism evidence="15 16">
    <name type="scientific">Peromyscus maniculatus bairdii</name>
    <name type="common">Prairie deer mouse</name>
    <dbReference type="NCBI Taxonomy" id="230844"/>
    <lineage>
        <taxon>Eukaryota</taxon>
        <taxon>Metazoa</taxon>
        <taxon>Chordata</taxon>
        <taxon>Craniata</taxon>
        <taxon>Vertebrata</taxon>
        <taxon>Euteleostomi</taxon>
        <taxon>Mammalia</taxon>
        <taxon>Eutheria</taxon>
        <taxon>Euarchontoglires</taxon>
        <taxon>Glires</taxon>
        <taxon>Rodentia</taxon>
        <taxon>Myomorpha</taxon>
        <taxon>Muroidea</taxon>
        <taxon>Cricetidae</taxon>
        <taxon>Neotominae</taxon>
        <taxon>Peromyscus</taxon>
    </lineage>
</organism>
<evidence type="ECO:0000259" key="14">
    <source>
        <dbReference type="PROSITE" id="PS50262"/>
    </source>
</evidence>
<keyword evidence="12 13" id="KW-0807">Transducer</keyword>
<evidence type="ECO:0000313" key="16">
    <source>
        <dbReference type="Proteomes" id="UP000694547"/>
    </source>
</evidence>
<dbReference type="GeneTree" id="ENSGT00960000186612"/>
<reference evidence="15 16" key="1">
    <citation type="submission" date="2018-10" db="EMBL/GenBank/DDBJ databases">
        <title>Improved assembly of the deer mouse Peromyscus maniculatus genome.</title>
        <authorList>
            <person name="Lassance J.-M."/>
            <person name="Hoekstra H.E."/>
        </authorList>
    </citation>
    <scope>NUCLEOTIDE SEQUENCE [LARGE SCALE GENOMIC DNA]</scope>
</reference>
<dbReference type="PRINTS" id="PR01534">
    <property type="entry name" value="VOMERONASL1R"/>
</dbReference>
<proteinExistence type="inferred from homology"/>
<accession>A0A8C8UBB2</accession>
<dbReference type="Gene3D" id="1.20.1070.10">
    <property type="entry name" value="Rhodopsin 7-helix transmembrane proteins"/>
    <property type="match status" value="1"/>
</dbReference>
<evidence type="ECO:0000256" key="13">
    <source>
        <dbReference type="RuleBase" id="RU364061"/>
    </source>
</evidence>
<evidence type="ECO:0000256" key="3">
    <source>
        <dbReference type="ARBA" id="ARBA00010663"/>
    </source>
</evidence>
<gene>
    <name evidence="15" type="primary">LOC102907846</name>
</gene>
<feature type="transmembrane region" description="Helical" evidence="13">
    <location>
        <begin position="88"/>
        <end position="111"/>
    </location>
</feature>
<evidence type="ECO:0000256" key="4">
    <source>
        <dbReference type="ARBA" id="ARBA00022475"/>
    </source>
</evidence>
<dbReference type="Proteomes" id="UP000694547">
    <property type="component" value="Chromosome 1"/>
</dbReference>
<dbReference type="SUPFAM" id="SSF81321">
    <property type="entry name" value="Family A G protein-coupled receptor-like"/>
    <property type="match status" value="1"/>
</dbReference>
<evidence type="ECO:0000256" key="6">
    <source>
        <dbReference type="ARBA" id="ARBA00022692"/>
    </source>
</evidence>
<dbReference type="Ensembl" id="ENSPEMT00000042095.1">
    <property type="protein sequence ID" value="ENSPEMP00000029409.1"/>
    <property type="gene ID" value="ENSPEMG00000028346.1"/>
</dbReference>
<keyword evidence="4 13" id="KW-1003">Cell membrane</keyword>
<dbReference type="PROSITE" id="PS50262">
    <property type="entry name" value="G_PROTEIN_RECEP_F1_2"/>
    <property type="match status" value="1"/>
</dbReference>
<feature type="transmembrane region" description="Helical" evidence="13">
    <location>
        <begin position="50"/>
        <end position="68"/>
    </location>
</feature>
<dbReference type="GO" id="GO:0007606">
    <property type="term" value="P:sensory perception of chemical stimulus"/>
    <property type="evidence" value="ECO:0007669"/>
    <property type="project" value="UniProtKB-ARBA"/>
</dbReference>
<keyword evidence="16" id="KW-1185">Reference proteome</keyword>
<dbReference type="Pfam" id="PF03402">
    <property type="entry name" value="V1R"/>
    <property type="match status" value="1"/>
</dbReference>
<feature type="transmembrane region" description="Helical" evidence="13">
    <location>
        <begin position="185"/>
        <end position="213"/>
    </location>
</feature>
<evidence type="ECO:0000256" key="10">
    <source>
        <dbReference type="ARBA" id="ARBA00023170"/>
    </source>
</evidence>
<feature type="transmembrane region" description="Helical" evidence="13">
    <location>
        <begin position="278"/>
        <end position="303"/>
    </location>
</feature>
<evidence type="ECO:0000256" key="12">
    <source>
        <dbReference type="ARBA" id="ARBA00023224"/>
    </source>
</evidence>
<evidence type="ECO:0000256" key="7">
    <source>
        <dbReference type="ARBA" id="ARBA00022989"/>
    </source>
</evidence>
<comment type="subcellular location">
    <subcellularLocation>
        <location evidence="2 13">Cell membrane</location>
        <topology evidence="2 13">Multi-pass membrane protein</topology>
    </subcellularLocation>
</comment>
<reference evidence="15" key="3">
    <citation type="submission" date="2025-09" db="UniProtKB">
        <authorList>
            <consortium name="Ensembl"/>
        </authorList>
    </citation>
    <scope>IDENTIFICATION</scope>
</reference>
<dbReference type="GO" id="GO:0019236">
    <property type="term" value="P:response to pheromone"/>
    <property type="evidence" value="ECO:0007669"/>
    <property type="project" value="UniProtKB-KW"/>
</dbReference>
<name>A0A8C8UBB2_PERMB</name>
<reference evidence="15" key="2">
    <citation type="submission" date="2025-08" db="UniProtKB">
        <authorList>
            <consortium name="Ensembl"/>
        </authorList>
    </citation>
    <scope>IDENTIFICATION</scope>
</reference>
<feature type="domain" description="G-protein coupled receptors family 1 profile" evidence="14">
    <location>
        <begin position="27"/>
        <end position="291"/>
    </location>
</feature>
<dbReference type="FunFam" id="1.20.1070.10:FF:000033">
    <property type="entry name" value="Vomeronasal type-1 receptor"/>
    <property type="match status" value="1"/>
</dbReference>
<keyword evidence="9 13" id="KW-0472">Membrane</keyword>
<keyword evidence="6 13" id="KW-0812">Transmembrane</keyword>
<keyword evidence="11" id="KW-0325">Glycoprotein</keyword>
<feature type="transmembrane region" description="Helical" evidence="13">
    <location>
        <begin position="132"/>
        <end position="157"/>
    </location>
</feature>